<dbReference type="Proteomes" id="UP000054166">
    <property type="component" value="Unassembled WGS sequence"/>
</dbReference>
<name>A0A0C3F7G1_PILCF</name>
<accession>A0A0C3F7G1</accession>
<organism evidence="3 4">
    <name type="scientific">Piloderma croceum (strain F 1598)</name>
    <dbReference type="NCBI Taxonomy" id="765440"/>
    <lineage>
        <taxon>Eukaryota</taxon>
        <taxon>Fungi</taxon>
        <taxon>Dikarya</taxon>
        <taxon>Basidiomycota</taxon>
        <taxon>Agaricomycotina</taxon>
        <taxon>Agaricomycetes</taxon>
        <taxon>Agaricomycetidae</taxon>
        <taxon>Atheliales</taxon>
        <taxon>Atheliaceae</taxon>
        <taxon>Piloderma</taxon>
    </lineage>
</organism>
<protein>
    <recommendedName>
        <fullName evidence="2">G domain-containing protein</fullName>
    </recommendedName>
</protein>
<dbReference type="CDD" id="cd00882">
    <property type="entry name" value="Ras_like_GTPase"/>
    <property type="match status" value="1"/>
</dbReference>
<reference evidence="3 4" key="1">
    <citation type="submission" date="2014-04" db="EMBL/GenBank/DDBJ databases">
        <authorList>
            <consortium name="DOE Joint Genome Institute"/>
            <person name="Kuo A."/>
            <person name="Tarkka M."/>
            <person name="Buscot F."/>
            <person name="Kohler A."/>
            <person name="Nagy L.G."/>
            <person name="Floudas D."/>
            <person name="Copeland A."/>
            <person name="Barry K.W."/>
            <person name="Cichocki N."/>
            <person name="Veneault-Fourrey C."/>
            <person name="LaButti K."/>
            <person name="Lindquist E.A."/>
            <person name="Lipzen A."/>
            <person name="Lundell T."/>
            <person name="Morin E."/>
            <person name="Murat C."/>
            <person name="Sun H."/>
            <person name="Tunlid A."/>
            <person name="Henrissat B."/>
            <person name="Grigoriev I.V."/>
            <person name="Hibbett D.S."/>
            <person name="Martin F."/>
            <person name="Nordberg H.P."/>
            <person name="Cantor M.N."/>
            <person name="Hua S.X."/>
        </authorList>
    </citation>
    <scope>NUCLEOTIDE SEQUENCE [LARGE SCALE GENOMIC DNA]</scope>
    <source>
        <strain evidence="3 4">F 1598</strain>
    </source>
</reference>
<proteinExistence type="predicted"/>
<dbReference type="InterPro" id="IPR006073">
    <property type="entry name" value="GTP-bd"/>
</dbReference>
<dbReference type="InParanoid" id="A0A0C3F7G1"/>
<dbReference type="Pfam" id="PF01926">
    <property type="entry name" value="MMR_HSR1"/>
    <property type="match status" value="1"/>
</dbReference>
<dbReference type="AlphaFoldDB" id="A0A0C3F7G1"/>
<dbReference type="SUPFAM" id="SSF52540">
    <property type="entry name" value="P-loop containing nucleoside triphosphate hydrolases"/>
    <property type="match status" value="1"/>
</dbReference>
<gene>
    <name evidence="3" type="ORF">PILCRDRAFT_826882</name>
</gene>
<keyword evidence="1" id="KW-0175">Coiled coil</keyword>
<dbReference type="OrthoDB" id="8954335at2759"/>
<evidence type="ECO:0000313" key="3">
    <source>
        <dbReference type="EMBL" id="KIM75844.1"/>
    </source>
</evidence>
<feature type="domain" description="G" evidence="2">
    <location>
        <begin position="15"/>
        <end position="109"/>
    </location>
</feature>
<dbReference type="EMBL" id="KN833041">
    <property type="protein sequence ID" value="KIM75844.1"/>
    <property type="molecule type" value="Genomic_DNA"/>
</dbReference>
<reference evidence="4" key="2">
    <citation type="submission" date="2015-01" db="EMBL/GenBank/DDBJ databases">
        <title>Evolutionary Origins and Diversification of the Mycorrhizal Mutualists.</title>
        <authorList>
            <consortium name="DOE Joint Genome Institute"/>
            <consortium name="Mycorrhizal Genomics Consortium"/>
            <person name="Kohler A."/>
            <person name="Kuo A."/>
            <person name="Nagy L.G."/>
            <person name="Floudas D."/>
            <person name="Copeland A."/>
            <person name="Barry K.W."/>
            <person name="Cichocki N."/>
            <person name="Veneault-Fourrey C."/>
            <person name="LaButti K."/>
            <person name="Lindquist E.A."/>
            <person name="Lipzen A."/>
            <person name="Lundell T."/>
            <person name="Morin E."/>
            <person name="Murat C."/>
            <person name="Riley R."/>
            <person name="Ohm R."/>
            <person name="Sun H."/>
            <person name="Tunlid A."/>
            <person name="Henrissat B."/>
            <person name="Grigoriev I.V."/>
            <person name="Hibbett D.S."/>
            <person name="Martin F."/>
        </authorList>
    </citation>
    <scope>NUCLEOTIDE SEQUENCE [LARGE SCALE GENOMIC DNA]</scope>
    <source>
        <strain evidence="4">F 1598</strain>
    </source>
</reference>
<dbReference type="PANTHER" id="PTHR32046">
    <property type="entry name" value="G DOMAIN-CONTAINING PROTEIN"/>
    <property type="match status" value="1"/>
</dbReference>
<sequence length="293" mass="32912">MSQPPNKLSREDSIVLIVGPTGVGKSTFIEYATGQDGGTVGHGLESYTADIRTVRVKHPTHGHSVAFVDTPGFGDTYKSDTEILTTIAEWFIKSYKGHNNIAVIIYLHRISDNRVNGSVLKNLHILPSLLGSKAMPNVVIATTMWKKVTEEEGIAREKELKSKFWNEMLADGCRIERFTDTYDSAWEIIDGPAKTNGAQVLLPHEMVDIRLRLNETGAGVALNKELEKLIKDQKDAARRLRELVNSQDNELVVQELNERKTELDETIRRTAAQLHQMKIPLTRKVRLFLKGRS</sequence>
<keyword evidence="4" id="KW-1185">Reference proteome</keyword>
<dbReference type="HOGENOM" id="CLU_018003_0_0_1"/>
<evidence type="ECO:0000259" key="2">
    <source>
        <dbReference type="Pfam" id="PF01926"/>
    </source>
</evidence>
<dbReference type="GO" id="GO:0005525">
    <property type="term" value="F:GTP binding"/>
    <property type="evidence" value="ECO:0007669"/>
    <property type="project" value="InterPro"/>
</dbReference>
<evidence type="ECO:0000256" key="1">
    <source>
        <dbReference type="SAM" id="Coils"/>
    </source>
</evidence>
<dbReference type="InterPro" id="IPR027417">
    <property type="entry name" value="P-loop_NTPase"/>
</dbReference>
<evidence type="ECO:0000313" key="4">
    <source>
        <dbReference type="Proteomes" id="UP000054166"/>
    </source>
</evidence>
<feature type="coiled-coil region" evidence="1">
    <location>
        <begin position="223"/>
        <end position="273"/>
    </location>
</feature>
<dbReference type="Gene3D" id="3.40.50.300">
    <property type="entry name" value="P-loop containing nucleotide triphosphate hydrolases"/>
    <property type="match status" value="1"/>
</dbReference>
<dbReference type="PANTHER" id="PTHR32046:SF11">
    <property type="entry name" value="IMMUNE-ASSOCIATED NUCLEOTIDE-BINDING PROTEIN 10-LIKE"/>
    <property type="match status" value="1"/>
</dbReference>